<evidence type="ECO:0000313" key="2">
    <source>
        <dbReference type="EMBL" id="MBM3273695.1"/>
    </source>
</evidence>
<dbReference type="AlphaFoldDB" id="A0A938BM87"/>
<reference evidence="2 3" key="1">
    <citation type="submission" date="2019-03" db="EMBL/GenBank/DDBJ databases">
        <title>Lake Tanganyika Metagenome-Assembled Genomes (MAGs).</title>
        <authorList>
            <person name="Tran P."/>
        </authorList>
    </citation>
    <scope>NUCLEOTIDE SEQUENCE [LARGE SCALE GENOMIC DNA]</scope>
    <source>
        <strain evidence="2">K_DeepCast_65m_m2_236</strain>
    </source>
</reference>
<evidence type="ECO:0000256" key="1">
    <source>
        <dbReference type="SAM" id="MobiDB-lite"/>
    </source>
</evidence>
<sequence>MADPQGTLSQLAGQLSSPEAQAARERLTQANLPELLARVEALRKQIALLPVPEERHVAETASALDRITEANRALLADLDLLDKELRVKADVTTRVVQPTFPFGGGVGVGLAGTLAVGHPVDFALTADNLAGYMPGKEEVWRLKDPSSRPPVTQRSDRAEASPGQSIGSTAFEKISEKRRNVYGDFFPPVYRLALASTFGATTLRADREKVQGLSGINQLYGIEQGITKYLRARGGVEKAPAYGRDWAPYAGLEIGPGEGWAVWLTGSANSFSKESLRQGSVSAGFRIDF</sequence>
<organism evidence="2 3">
    <name type="scientific">Candidatus Tanganyikabacteria bacterium</name>
    <dbReference type="NCBI Taxonomy" id="2961651"/>
    <lineage>
        <taxon>Bacteria</taxon>
        <taxon>Bacillati</taxon>
        <taxon>Candidatus Sericytochromatia</taxon>
        <taxon>Candidatus Tanganyikabacteria</taxon>
    </lineage>
</organism>
<feature type="region of interest" description="Disordered" evidence="1">
    <location>
        <begin position="141"/>
        <end position="168"/>
    </location>
</feature>
<dbReference type="Proteomes" id="UP000703893">
    <property type="component" value="Unassembled WGS sequence"/>
</dbReference>
<protein>
    <submittedName>
        <fullName evidence="2">Uncharacterized protein</fullName>
    </submittedName>
</protein>
<accession>A0A938BM87</accession>
<comment type="caution">
    <text evidence="2">The sequence shown here is derived from an EMBL/GenBank/DDBJ whole genome shotgun (WGS) entry which is preliminary data.</text>
</comment>
<evidence type="ECO:0000313" key="3">
    <source>
        <dbReference type="Proteomes" id="UP000703893"/>
    </source>
</evidence>
<name>A0A938BM87_9BACT</name>
<gene>
    <name evidence="2" type="ORF">FJZ00_00975</name>
</gene>
<proteinExistence type="predicted"/>
<dbReference type="EMBL" id="VGJX01000029">
    <property type="protein sequence ID" value="MBM3273695.1"/>
    <property type="molecule type" value="Genomic_DNA"/>
</dbReference>